<accession>A0AA94XUT4</accession>
<gene>
    <name evidence="1" type="ORF">NUH22_06345</name>
</gene>
<dbReference type="RefSeq" id="WP_206693611.1">
    <property type="nucleotide sequence ID" value="NZ_CP102487.1"/>
</dbReference>
<dbReference type="AlphaFoldDB" id="A0AA94XUT4"/>
<proteinExistence type="predicted"/>
<reference evidence="1" key="1">
    <citation type="journal article" date="2022" name="Pest Manag. Sci.">
        <title>Glutamicibacter halophytocola-mediated host fitness of potato tuber moth on Solanaceae crops.</title>
        <authorList>
            <person name="Wang W."/>
            <person name="Xiao G."/>
            <person name="Du G."/>
            <person name="Chang L."/>
            <person name="Yang Y."/>
            <person name="Ye J."/>
            <person name="Chen B."/>
        </authorList>
    </citation>
    <scope>NUCLEOTIDE SEQUENCE</scope>
    <source>
        <strain evidence="1">S2</strain>
    </source>
</reference>
<sequence>MARMESAPHDLIVAVHQGVDVSFAGLNLSTGLPPWHLESEDCDVGFTSSFEFTLRAVPNEMTRQLDADFSSKKEAWKAQLEERGASIAGSAPPLPSDKFFERIEAEVTDDLGTEYMWVGGETASLESPWEATWIYAPAPPQEAGHLVLDFIAEGLKTGHSCTLDLRS</sequence>
<evidence type="ECO:0000313" key="1">
    <source>
        <dbReference type="EMBL" id="UUX60228.1"/>
    </source>
</evidence>
<organism evidence="1 2">
    <name type="scientific">Glutamicibacter halophytocola</name>
    <dbReference type="NCBI Taxonomy" id="1933880"/>
    <lineage>
        <taxon>Bacteria</taxon>
        <taxon>Bacillati</taxon>
        <taxon>Actinomycetota</taxon>
        <taxon>Actinomycetes</taxon>
        <taxon>Micrococcales</taxon>
        <taxon>Micrococcaceae</taxon>
        <taxon>Glutamicibacter</taxon>
    </lineage>
</organism>
<evidence type="ECO:0000313" key="2">
    <source>
        <dbReference type="Proteomes" id="UP001060018"/>
    </source>
</evidence>
<name>A0AA94XUT4_9MICC</name>
<protein>
    <submittedName>
        <fullName evidence="1">Uncharacterized protein</fullName>
    </submittedName>
</protein>
<dbReference type="EMBL" id="CP102487">
    <property type="protein sequence ID" value="UUX60228.1"/>
    <property type="molecule type" value="Genomic_DNA"/>
</dbReference>
<dbReference type="Proteomes" id="UP001060018">
    <property type="component" value="Chromosome"/>
</dbReference>